<dbReference type="Proteomes" id="UP000660611">
    <property type="component" value="Unassembled WGS sequence"/>
</dbReference>
<evidence type="ECO:0000313" key="7">
    <source>
        <dbReference type="Proteomes" id="UP000660611"/>
    </source>
</evidence>
<dbReference type="InterPro" id="IPR041127">
    <property type="entry name" value="PET_hydrolase/cutinase-like"/>
</dbReference>
<dbReference type="GO" id="GO:0052689">
    <property type="term" value="F:carboxylic ester hydrolase activity"/>
    <property type="evidence" value="ECO:0007669"/>
    <property type="project" value="UniProtKB-ARBA"/>
</dbReference>
<gene>
    <name evidence="6" type="ORF">Dsi01nite_084960</name>
</gene>
<keyword evidence="4" id="KW-0732">Signal</keyword>
<evidence type="ECO:0000256" key="2">
    <source>
        <dbReference type="ARBA" id="ARBA00022801"/>
    </source>
</evidence>
<organism evidence="6 7">
    <name type="scientific">Dactylosporangium siamense</name>
    <dbReference type="NCBI Taxonomy" id="685454"/>
    <lineage>
        <taxon>Bacteria</taxon>
        <taxon>Bacillati</taxon>
        <taxon>Actinomycetota</taxon>
        <taxon>Actinomycetes</taxon>
        <taxon>Micromonosporales</taxon>
        <taxon>Micromonosporaceae</taxon>
        <taxon>Dactylosporangium</taxon>
    </lineage>
</organism>
<evidence type="ECO:0000313" key="6">
    <source>
        <dbReference type="EMBL" id="GIG50455.1"/>
    </source>
</evidence>
<comment type="caution">
    <text evidence="6">The sequence shown here is derived from an EMBL/GenBank/DDBJ whole genome shotgun (WGS) entry which is preliminary data.</text>
</comment>
<feature type="signal peptide" evidence="4">
    <location>
        <begin position="1"/>
        <end position="21"/>
    </location>
</feature>
<keyword evidence="7" id="KW-1185">Reference proteome</keyword>
<dbReference type="RefSeq" id="WP_203852094.1">
    <property type="nucleotide sequence ID" value="NZ_BAAAVW010000028.1"/>
</dbReference>
<dbReference type="EMBL" id="BONQ01000130">
    <property type="protein sequence ID" value="GIG50455.1"/>
    <property type="molecule type" value="Genomic_DNA"/>
</dbReference>
<dbReference type="Pfam" id="PF12740">
    <property type="entry name" value="PETase"/>
    <property type="match status" value="1"/>
</dbReference>
<feature type="compositionally biased region" description="Low complexity" evidence="3">
    <location>
        <begin position="50"/>
        <end position="59"/>
    </location>
</feature>
<feature type="chain" id="PRO_5038449497" description="PET hydrolase/cutinase-like domain-containing protein" evidence="4">
    <location>
        <begin position="22"/>
        <end position="345"/>
    </location>
</feature>
<dbReference type="SUPFAM" id="SSF53474">
    <property type="entry name" value="alpha/beta-Hydrolases"/>
    <property type="match status" value="1"/>
</dbReference>
<dbReference type="PANTHER" id="PTHR22946:SF9">
    <property type="entry name" value="POLYKETIDE TRANSFERASE AF380"/>
    <property type="match status" value="1"/>
</dbReference>
<evidence type="ECO:0000259" key="5">
    <source>
        <dbReference type="Pfam" id="PF12740"/>
    </source>
</evidence>
<feature type="region of interest" description="Disordered" evidence="3">
    <location>
        <begin position="25"/>
        <end position="59"/>
    </location>
</feature>
<accession>A0A919UGB5</accession>
<protein>
    <recommendedName>
        <fullName evidence="5">PET hydrolase/cutinase-like domain-containing protein</fullName>
    </recommendedName>
</protein>
<reference evidence="6" key="1">
    <citation type="submission" date="2021-01" db="EMBL/GenBank/DDBJ databases">
        <title>Whole genome shotgun sequence of Dactylosporangium siamense NBRC 106093.</title>
        <authorList>
            <person name="Komaki H."/>
            <person name="Tamura T."/>
        </authorList>
    </citation>
    <scope>NUCLEOTIDE SEQUENCE</scope>
    <source>
        <strain evidence="6">NBRC 106093</strain>
    </source>
</reference>
<evidence type="ECO:0000256" key="3">
    <source>
        <dbReference type="SAM" id="MobiDB-lite"/>
    </source>
</evidence>
<feature type="domain" description="PET hydrolase/cutinase-like" evidence="5">
    <location>
        <begin position="142"/>
        <end position="316"/>
    </location>
</feature>
<name>A0A919UGB5_9ACTN</name>
<proteinExistence type="inferred from homology"/>
<keyword evidence="2" id="KW-0378">Hydrolase</keyword>
<dbReference type="PANTHER" id="PTHR22946">
    <property type="entry name" value="DIENELACTONE HYDROLASE DOMAIN-CONTAINING PROTEIN-RELATED"/>
    <property type="match status" value="1"/>
</dbReference>
<evidence type="ECO:0000256" key="4">
    <source>
        <dbReference type="SAM" id="SignalP"/>
    </source>
</evidence>
<sequence>MRMRGAVAGLLLVVALTGCGAKTDKADQRSDVAATEQASGDPAGTADGDPAQAALAAAGATPSASASRSAAPPAVKAPTQTFAVGVSSFTFTRAGRTLRTLVFYPATGSSGGSPKSGAAVAGGRFPLVLWSHGLHGSPEGYQGVSAKIAAAGFVVAAPAYPYTNDKANPFNQNDMGNQPADASAVITEVLKLDTKAGAPLAGHIETSRVAAGGHSAGGYTTAGLLSGSGRDSRLKGGIIVSGGGMGGKFSGAATPVLFIHGDADGTVPYSSGRSLYDGCTWPKAFLTLLGGDHGGGLFGSAPANQAVSRTMLDFLRFALYSDGAAKGRLRADATVSGAAKYDGTL</sequence>
<evidence type="ECO:0000256" key="1">
    <source>
        <dbReference type="ARBA" id="ARBA00008645"/>
    </source>
</evidence>
<dbReference type="InterPro" id="IPR029058">
    <property type="entry name" value="AB_hydrolase_fold"/>
</dbReference>
<comment type="similarity">
    <text evidence="1">Belongs to the AB hydrolase superfamily.</text>
</comment>
<dbReference type="PROSITE" id="PS51257">
    <property type="entry name" value="PROKAR_LIPOPROTEIN"/>
    <property type="match status" value="1"/>
</dbReference>
<dbReference type="InterPro" id="IPR050261">
    <property type="entry name" value="FrsA_esterase"/>
</dbReference>
<dbReference type="Gene3D" id="3.40.50.1820">
    <property type="entry name" value="alpha/beta hydrolase"/>
    <property type="match status" value="1"/>
</dbReference>
<dbReference type="AlphaFoldDB" id="A0A919UGB5"/>